<dbReference type="InterPro" id="IPR018960">
    <property type="entry name" value="DUF1990"/>
</dbReference>
<protein>
    <submittedName>
        <fullName evidence="2">Uncharacterized protein (UPF0548 family)</fullName>
    </submittedName>
</protein>
<dbReference type="InterPro" id="IPR014457">
    <property type="entry name" value="UCP010260"/>
</dbReference>
<evidence type="ECO:0000259" key="1">
    <source>
        <dbReference type="Pfam" id="PF09348"/>
    </source>
</evidence>
<keyword evidence="3" id="KW-1185">Reference proteome</keyword>
<gene>
    <name evidence="2" type="ORF">CLV46_1571</name>
</gene>
<reference evidence="2 3" key="1">
    <citation type="submission" date="2017-11" db="EMBL/GenBank/DDBJ databases">
        <title>Genomic Encyclopedia of Archaeal and Bacterial Type Strains, Phase II (KMG-II): From Individual Species to Whole Genera.</title>
        <authorList>
            <person name="Goeker M."/>
        </authorList>
    </citation>
    <scope>NUCLEOTIDE SEQUENCE [LARGE SCALE GENOMIC DNA]</scope>
    <source>
        <strain evidence="2 3">DSM 27393</strain>
    </source>
</reference>
<dbReference type="PIRSF" id="PIRSF010260">
    <property type="entry name" value="UCP010260"/>
    <property type="match status" value="1"/>
</dbReference>
<accession>A0A2M9CJC1</accession>
<dbReference type="Proteomes" id="UP000228758">
    <property type="component" value="Unassembled WGS sequence"/>
</dbReference>
<dbReference type="Pfam" id="PF09348">
    <property type="entry name" value="DUF1990"/>
    <property type="match status" value="1"/>
</dbReference>
<proteinExistence type="predicted"/>
<dbReference type="PANTHER" id="PTHR34202">
    <property type="entry name" value="UPF0548 PROTEIN"/>
    <property type="match status" value="1"/>
</dbReference>
<dbReference type="PANTHER" id="PTHR34202:SF1">
    <property type="entry name" value="UPF0548 PROTEIN"/>
    <property type="match status" value="1"/>
</dbReference>
<evidence type="ECO:0000313" key="3">
    <source>
        <dbReference type="Proteomes" id="UP000228758"/>
    </source>
</evidence>
<dbReference type="RefSeq" id="WP_245866641.1">
    <property type="nucleotide sequence ID" value="NZ_PGFF01000001.1"/>
</dbReference>
<feature type="domain" description="DUF1990" evidence="1">
    <location>
        <begin position="6"/>
        <end position="165"/>
    </location>
</feature>
<dbReference type="EMBL" id="PGFF01000001">
    <property type="protein sequence ID" value="PJJ72011.1"/>
    <property type="molecule type" value="Genomic_DNA"/>
</dbReference>
<comment type="caution">
    <text evidence="2">The sequence shown here is derived from an EMBL/GenBank/DDBJ whole genome shotgun (WGS) entry which is preliminary data.</text>
</comment>
<sequence>MTTGFTYAEVGATDTRDRAPFPPAGFRALEREAVVGRGRGAFERSASAVRHWEVQRRSGMRVDRDGEGEVRAGESVTLRIPFGPFRVSAPARVVYVVDEPRTAGFAYGTLAGHPEIGEEAFMVHWDADDRVVFRVRAFWRASGQWRLVLPAVRLAQLVYTRRYLRVLSGASTTGSVD</sequence>
<evidence type="ECO:0000313" key="2">
    <source>
        <dbReference type="EMBL" id="PJJ72011.1"/>
    </source>
</evidence>
<dbReference type="AlphaFoldDB" id="A0A2M9CJC1"/>
<organism evidence="2 3">
    <name type="scientific">Diaminobutyricimonas aerilata</name>
    <dbReference type="NCBI Taxonomy" id="1162967"/>
    <lineage>
        <taxon>Bacteria</taxon>
        <taxon>Bacillati</taxon>
        <taxon>Actinomycetota</taxon>
        <taxon>Actinomycetes</taxon>
        <taxon>Micrococcales</taxon>
        <taxon>Microbacteriaceae</taxon>
        <taxon>Diaminobutyricimonas</taxon>
    </lineage>
</organism>
<name>A0A2M9CJC1_9MICO</name>